<proteinExistence type="predicted"/>
<reference evidence="1" key="1">
    <citation type="submission" date="2020-08" db="EMBL/GenBank/DDBJ databases">
        <title>Multicomponent nature underlies the extraordinary mechanical properties of spider dragline silk.</title>
        <authorList>
            <person name="Kono N."/>
            <person name="Nakamura H."/>
            <person name="Mori M."/>
            <person name="Yoshida Y."/>
            <person name="Ohtoshi R."/>
            <person name="Malay A.D."/>
            <person name="Moran D.A.P."/>
            <person name="Tomita M."/>
            <person name="Numata K."/>
            <person name="Arakawa K."/>
        </authorList>
    </citation>
    <scope>NUCLEOTIDE SEQUENCE</scope>
</reference>
<evidence type="ECO:0000313" key="2">
    <source>
        <dbReference type="Proteomes" id="UP000887013"/>
    </source>
</evidence>
<gene>
    <name evidence="1" type="ORF">NPIL_518361</name>
</gene>
<sequence>MSAVQDLQLSDNTVTRRIGAISKDMQMQLKSDLEICECFSLQFDKSTDIAQLAVMGKDKHIARMIRAINSFRAKLVSWVSHLKMKSLVHFPNMKKMIGDSEIDLSTFVFNFQLHFQQFNIIEPMVTFFVNPYTDQINVTEIATYISEFLQVRREEVEIEILDLQNYIILKTIILEEFLRYK</sequence>
<dbReference type="OrthoDB" id="6423257at2759"/>
<name>A0A8X6TP83_NEPPI</name>
<comment type="caution">
    <text evidence="1">The sequence shown here is derived from an EMBL/GenBank/DDBJ whole genome shotgun (WGS) entry which is preliminary data.</text>
</comment>
<accession>A0A8X6TP83</accession>
<protein>
    <submittedName>
        <fullName evidence="1">DUF4371 domain-containing protein</fullName>
    </submittedName>
</protein>
<dbReference type="PANTHER" id="PTHR45913">
    <property type="entry name" value="EPM2A-INTERACTING PROTEIN 1"/>
    <property type="match status" value="1"/>
</dbReference>
<dbReference type="PANTHER" id="PTHR45913:SF21">
    <property type="entry name" value="DUF4371 DOMAIN-CONTAINING PROTEIN"/>
    <property type="match status" value="1"/>
</dbReference>
<dbReference type="AlphaFoldDB" id="A0A8X6TP83"/>
<dbReference type="EMBL" id="BMAW01063589">
    <property type="protein sequence ID" value="GFT40985.1"/>
    <property type="molecule type" value="Genomic_DNA"/>
</dbReference>
<dbReference type="Proteomes" id="UP000887013">
    <property type="component" value="Unassembled WGS sequence"/>
</dbReference>
<evidence type="ECO:0000313" key="1">
    <source>
        <dbReference type="EMBL" id="GFT40985.1"/>
    </source>
</evidence>
<keyword evidence="2" id="KW-1185">Reference proteome</keyword>
<organism evidence="1 2">
    <name type="scientific">Nephila pilipes</name>
    <name type="common">Giant wood spider</name>
    <name type="synonym">Nephila maculata</name>
    <dbReference type="NCBI Taxonomy" id="299642"/>
    <lineage>
        <taxon>Eukaryota</taxon>
        <taxon>Metazoa</taxon>
        <taxon>Ecdysozoa</taxon>
        <taxon>Arthropoda</taxon>
        <taxon>Chelicerata</taxon>
        <taxon>Arachnida</taxon>
        <taxon>Araneae</taxon>
        <taxon>Araneomorphae</taxon>
        <taxon>Entelegynae</taxon>
        <taxon>Araneoidea</taxon>
        <taxon>Nephilidae</taxon>
        <taxon>Nephila</taxon>
    </lineage>
</organism>